<dbReference type="Pfam" id="PF07273">
    <property type="entry name" value="DUF1439"/>
    <property type="match status" value="1"/>
</dbReference>
<evidence type="ECO:0000313" key="3">
    <source>
        <dbReference type="Proteomes" id="UP001501337"/>
    </source>
</evidence>
<dbReference type="Proteomes" id="UP001501337">
    <property type="component" value="Unassembled WGS sequence"/>
</dbReference>
<feature type="chain" id="PRO_5047397939" description="Lipoprotein" evidence="1">
    <location>
        <begin position="24"/>
        <end position="187"/>
    </location>
</feature>
<reference evidence="3" key="1">
    <citation type="journal article" date="2019" name="Int. J. Syst. Evol. Microbiol.">
        <title>The Global Catalogue of Microorganisms (GCM) 10K type strain sequencing project: providing services to taxonomists for standard genome sequencing and annotation.</title>
        <authorList>
            <consortium name="The Broad Institute Genomics Platform"/>
            <consortium name="The Broad Institute Genome Sequencing Center for Infectious Disease"/>
            <person name="Wu L."/>
            <person name="Ma J."/>
        </authorList>
    </citation>
    <scope>NUCLEOTIDE SEQUENCE [LARGE SCALE GENOMIC DNA]</scope>
    <source>
        <strain evidence="3">JCM 17555</strain>
    </source>
</reference>
<dbReference type="EMBL" id="BAABBO010000009">
    <property type="protein sequence ID" value="GAA3961817.1"/>
    <property type="molecule type" value="Genomic_DNA"/>
</dbReference>
<accession>A0ABP7P980</accession>
<organism evidence="2 3">
    <name type="scientific">Allohahella marinimesophila</name>
    <dbReference type="NCBI Taxonomy" id="1054972"/>
    <lineage>
        <taxon>Bacteria</taxon>
        <taxon>Pseudomonadati</taxon>
        <taxon>Pseudomonadota</taxon>
        <taxon>Gammaproteobacteria</taxon>
        <taxon>Oceanospirillales</taxon>
        <taxon>Hahellaceae</taxon>
        <taxon>Allohahella</taxon>
    </lineage>
</organism>
<comment type="caution">
    <text evidence="2">The sequence shown here is derived from an EMBL/GenBank/DDBJ whole genome shotgun (WGS) entry which is preliminary data.</text>
</comment>
<name>A0ABP7P980_9GAMM</name>
<evidence type="ECO:0000313" key="2">
    <source>
        <dbReference type="EMBL" id="GAA3961817.1"/>
    </source>
</evidence>
<gene>
    <name evidence="2" type="ORF">GCM10022278_19820</name>
</gene>
<dbReference type="InterPro" id="IPR010835">
    <property type="entry name" value="DUF1439"/>
</dbReference>
<feature type="signal peptide" evidence="1">
    <location>
        <begin position="1"/>
        <end position="23"/>
    </location>
</feature>
<evidence type="ECO:0000256" key="1">
    <source>
        <dbReference type="SAM" id="SignalP"/>
    </source>
</evidence>
<protein>
    <recommendedName>
        <fullName evidence="4">Lipoprotein</fullName>
    </recommendedName>
</protein>
<dbReference type="PROSITE" id="PS51257">
    <property type="entry name" value="PROKAR_LIPOPROTEIN"/>
    <property type="match status" value="1"/>
</dbReference>
<evidence type="ECO:0008006" key="4">
    <source>
        <dbReference type="Google" id="ProtNLM"/>
    </source>
</evidence>
<sequence length="187" mass="20621">MIPAMFRTFMLSTLLLLASCASLSPYSIGEAELKGYLLETLQEFDRQQLKSGSPLGLRIDDADVDIGPDGREVIRLKLGGTASVNALLASIPADFSLDIEGTPVFDNEEKAVYVRRFALNDANLQLPFIKQDLKPVTRQIMAVVTQYLEQVPVYRLEADSMASRISSLKAMQIKVLEGKLTLVPESD</sequence>
<keyword evidence="1" id="KW-0732">Signal</keyword>
<proteinExistence type="predicted"/>
<keyword evidence="3" id="KW-1185">Reference proteome</keyword>
<dbReference type="Gene3D" id="3.15.10.40">
    <property type="entry name" value="Uncharacterised protein PF07273, DUF1439"/>
    <property type="match status" value="1"/>
</dbReference>